<dbReference type="EMBL" id="FZQP02002537">
    <property type="protein sequence ID" value="VVC96017.1"/>
    <property type="molecule type" value="Genomic_DNA"/>
</dbReference>
<evidence type="ECO:0000313" key="3">
    <source>
        <dbReference type="Proteomes" id="UP000324832"/>
    </source>
</evidence>
<evidence type="ECO:0000256" key="1">
    <source>
        <dbReference type="SAM" id="Phobius"/>
    </source>
</evidence>
<dbReference type="Proteomes" id="UP000324832">
    <property type="component" value="Unassembled WGS sequence"/>
</dbReference>
<keyword evidence="1" id="KW-1133">Transmembrane helix</keyword>
<name>A0A5E4QCK5_9NEOP</name>
<organism evidence="2 3">
    <name type="scientific">Leptidea sinapis</name>
    <dbReference type="NCBI Taxonomy" id="189913"/>
    <lineage>
        <taxon>Eukaryota</taxon>
        <taxon>Metazoa</taxon>
        <taxon>Ecdysozoa</taxon>
        <taxon>Arthropoda</taxon>
        <taxon>Hexapoda</taxon>
        <taxon>Insecta</taxon>
        <taxon>Pterygota</taxon>
        <taxon>Neoptera</taxon>
        <taxon>Endopterygota</taxon>
        <taxon>Lepidoptera</taxon>
        <taxon>Glossata</taxon>
        <taxon>Ditrysia</taxon>
        <taxon>Papilionoidea</taxon>
        <taxon>Pieridae</taxon>
        <taxon>Dismorphiinae</taxon>
        <taxon>Leptidea</taxon>
    </lineage>
</organism>
<keyword evidence="1" id="KW-0812">Transmembrane</keyword>
<reference evidence="2 3" key="1">
    <citation type="submission" date="2017-07" db="EMBL/GenBank/DDBJ databases">
        <authorList>
            <person name="Talla V."/>
            <person name="Backstrom N."/>
        </authorList>
    </citation>
    <scope>NUCLEOTIDE SEQUENCE [LARGE SCALE GENOMIC DNA]</scope>
</reference>
<protein>
    <submittedName>
        <fullName evidence="2">Uncharacterized protein</fullName>
    </submittedName>
</protein>
<keyword evidence="3" id="KW-1185">Reference proteome</keyword>
<sequence length="81" mass="9551">MLGRNLVNLMIRTRAQPKFCVPKRNWAQVGHVISTPARVPVSYAEKVCHVVFMFTVWLSPVLYFLTQIKVWRRMYVQDNKS</sequence>
<evidence type="ECO:0000313" key="2">
    <source>
        <dbReference type="EMBL" id="VVC96017.1"/>
    </source>
</evidence>
<proteinExistence type="predicted"/>
<keyword evidence="1" id="KW-0472">Membrane</keyword>
<gene>
    <name evidence="2" type="ORF">LSINAPIS_LOCUS7612</name>
</gene>
<accession>A0A5E4QCK5</accession>
<dbReference type="AlphaFoldDB" id="A0A5E4QCK5"/>
<feature type="transmembrane region" description="Helical" evidence="1">
    <location>
        <begin position="47"/>
        <end position="65"/>
    </location>
</feature>